<feature type="region of interest" description="Disordered" evidence="1">
    <location>
        <begin position="84"/>
        <end position="104"/>
    </location>
</feature>
<feature type="signal peptide" evidence="2">
    <location>
        <begin position="1"/>
        <end position="25"/>
    </location>
</feature>
<feature type="chain" id="PRO_5038722503" description="Septum formation-related domain-containing protein" evidence="2">
    <location>
        <begin position="26"/>
        <end position="297"/>
    </location>
</feature>
<dbReference type="Proteomes" id="UP000619260">
    <property type="component" value="Unassembled WGS sequence"/>
</dbReference>
<evidence type="ECO:0000313" key="5">
    <source>
        <dbReference type="Proteomes" id="UP000619260"/>
    </source>
</evidence>
<dbReference type="InterPro" id="IPR026004">
    <property type="entry name" value="Septum_form"/>
</dbReference>
<protein>
    <recommendedName>
        <fullName evidence="3">Septum formation-related domain-containing protein</fullName>
    </recommendedName>
</protein>
<evidence type="ECO:0000259" key="3">
    <source>
        <dbReference type="Pfam" id="PF13845"/>
    </source>
</evidence>
<dbReference type="PROSITE" id="PS51257">
    <property type="entry name" value="PROKAR_LIPOPROTEIN"/>
    <property type="match status" value="1"/>
</dbReference>
<name>A0A8J4DWM8_9ACTN</name>
<evidence type="ECO:0000256" key="1">
    <source>
        <dbReference type="SAM" id="MobiDB-lite"/>
    </source>
</evidence>
<dbReference type="AlphaFoldDB" id="A0A8J4DWM8"/>
<evidence type="ECO:0000256" key="2">
    <source>
        <dbReference type="SAM" id="SignalP"/>
    </source>
</evidence>
<feature type="domain" description="Septum formation-related" evidence="3">
    <location>
        <begin position="49"/>
        <end position="274"/>
    </location>
</feature>
<keyword evidence="5" id="KW-1185">Reference proteome</keyword>
<proteinExistence type="predicted"/>
<keyword evidence="2" id="KW-0732">Signal</keyword>
<dbReference type="EMBL" id="BOPF01000084">
    <property type="protein sequence ID" value="GIJ52438.1"/>
    <property type="molecule type" value="Genomic_DNA"/>
</dbReference>
<reference evidence="4" key="1">
    <citation type="submission" date="2021-01" db="EMBL/GenBank/DDBJ databases">
        <title>Whole genome shotgun sequence of Virgisporangium aliadipatigenens NBRC 105644.</title>
        <authorList>
            <person name="Komaki H."/>
            <person name="Tamura T."/>
        </authorList>
    </citation>
    <scope>NUCLEOTIDE SEQUENCE</scope>
    <source>
        <strain evidence="4">NBRC 105644</strain>
    </source>
</reference>
<organism evidence="4 5">
    <name type="scientific">Virgisporangium aliadipatigenens</name>
    <dbReference type="NCBI Taxonomy" id="741659"/>
    <lineage>
        <taxon>Bacteria</taxon>
        <taxon>Bacillati</taxon>
        <taxon>Actinomycetota</taxon>
        <taxon>Actinomycetes</taxon>
        <taxon>Micromonosporales</taxon>
        <taxon>Micromonosporaceae</taxon>
        <taxon>Virgisporangium</taxon>
    </lineage>
</organism>
<gene>
    <name evidence="4" type="ORF">Val02_93240</name>
</gene>
<dbReference type="Pfam" id="PF13845">
    <property type="entry name" value="Septum_form"/>
    <property type="match status" value="1"/>
</dbReference>
<dbReference type="RefSeq" id="WP_203905840.1">
    <property type="nucleotide sequence ID" value="NZ_BOPF01000084.1"/>
</dbReference>
<accession>A0A8J4DWM8</accession>
<comment type="caution">
    <text evidence="4">The sequence shown here is derived from an EMBL/GenBank/DDBJ whole genome shotgun (WGS) entry which is preliminary data.</text>
</comment>
<sequence>MRARFGGLAVLALAALLAGGCAAPAGLDGDLTDDWGALPEARVPAPRSGACYDVPDGAPKGTVQWPAPVDCAAAHTVETIHVGTFEGGDPSSVPMQGSPERRGAYTDCTGRAKEFLGDDWRTGRLDLVLVLPIQPHWQAGARWYRCDLLEYRDVDEYEVVRRSGTLRDGLAGARPVGLGCVAVTETPQKRIDKLAPVDCGTPHNGEFAAVVDLPEGAYPTDPAAAGDQRLRSCAAPVATFAGIPNDAELADRIGWVASPFSEIDWQLGNRGVRCYAYSGDPLVGSVKGAGPEKLPPD</sequence>
<evidence type="ECO:0000313" key="4">
    <source>
        <dbReference type="EMBL" id="GIJ52438.1"/>
    </source>
</evidence>